<dbReference type="Gene3D" id="3.20.20.80">
    <property type="entry name" value="Glycosidases"/>
    <property type="match status" value="1"/>
</dbReference>
<dbReference type="SMART" id="SM00633">
    <property type="entry name" value="Glyco_10"/>
    <property type="match status" value="1"/>
</dbReference>
<feature type="chain" id="PRO_5047345714" description="Beta-xylanase" evidence="7">
    <location>
        <begin position="36"/>
        <end position="385"/>
    </location>
</feature>
<dbReference type="PROSITE" id="PS51760">
    <property type="entry name" value="GH10_2"/>
    <property type="match status" value="1"/>
</dbReference>
<dbReference type="InterPro" id="IPR031158">
    <property type="entry name" value="GH10_AS"/>
</dbReference>
<keyword evidence="7" id="KW-0732">Signal</keyword>
<feature type="active site" description="Nucleophile" evidence="5">
    <location>
        <position position="282"/>
    </location>
</feature>
<evidence type="ECO:0000313" key="9">
    <source>
        <dbReference type="EMBL" id="MFG6467718.1"/>
    </source>
</evidence>
<dbReference type="PRINTS" id="PR00134">
    <property type="entry name" value="GLHYDRLASE10"/>
</dbReference>
<reference evidence="9 10" key="1">
    <citation type="submission" date="2024-08" db="EMBL/GenBank/DDBJ databases">
        <authorList>
            <person name="Lu H."/>
        </authorList>
    </citation>
    <scope>NUCLEOTIDE SEQUENCE [LARGE SCALE GENOMIC DNA]</scope>
    <source>
        <strain evidence="9 10">BYS87W</strain>
    </source>
</reference>
<protein>
    <recommendedName>
        <fullName evidence="6">Beta-xylanase</fullName>
        <ecNumber evidence="6">3.2.1.8</ecNumber>
    </recommendedName>
</protein>
<dbReference type="PROSITE" id="PS00591">
    <property type="entry name" value="GH10_1"/>
    <property type="match status" value="1"/>
</dbReference>
<dbReference type="InterPro" id="IPR017853">
    <property type="entry name" value="GH"/>
</dbReference>
<feature type="signal peptide" evidence="7">
    <location>
        <begin position="1"/>
        <end position="35"/>
    </location>
</feature>
<keyword evidence="3 6" id="KW-0326">Glycosidase</keyword>
<comment type="similarity">
    <text evidence="6">Belongs to the glycosyl hydrolase 10 (cellulase F) family.</text>
</comment>
<comment type="caution">
    <text evidence="9">The sequence shown here is derived from an EMBL/GenBank/DDBJ whole genome shotgun (WGS) entry which is preliminary data.</text>
</comment>
<keyword evidence="4 6" id="KW-0624">Polysaccharide degradation</keyword>
<gene>
    <name evidence="9" type="ORF">ACG01O_13920</name>
</gene>
<dbReference type="SUPFAM" id="SSF51445">
    <property type="entry name" value="(Trans)glycosidases"/>
    <property type="match status" value="1"/>
</dbReference>
<evidence type="ECO:0000256" key="2">
    <source>
        <dbReference type="ARBA" id="ARBA00023277"/>
    </source>
</evidence>
<evidence type="ECO:0000256" key="4">
    <source>
        <dbReference type="ARBA" id="ARBA00023326"/>
    </source>
</evidence>
<comment type="catalytic activity">
    <reaction evidence="6">
        <text>Endohydrolysis of (1-&gt;4)-beta-D-xylosidic linkages in xylans.</text>
        <dbReference type="EC" id="3.2.1.8"/>
    </reaction>
</comment>
<keyword evidence="1 6" id="KW-0378">Hydrolase</keyword>
<sequence length="385" mass="41052">MKTPSIPSSQRRRLLLGGLSLPWLSACGGGSSAMASPAPTPAPAPTAAEVPALKTHFAGKFRIGMAADPSGYQDPIAQPLILKHANSITAENAFKPASLATAPGVYNWATADALVAFATANNLVVRGHTLVWHQQTPDWFFNGTAADIRARLEAYITDVVTHFKGKLTCWDVVNECTSDDGSAVYRNSRWYQTLGPQYIEIALRAARAADPNVKLFINDYSTEDPAKFARLMTLVSELQARGVPLDGIGHQLHVSTGTPTPANVDNALRGVAAKGLINHVTELDVSLYDDPGSCFASKAGCLADLTGDPVALAAALKKQALQYRALFNVFLQHPSLQSVTTWGIADNHTWLTGFPINRGNRPLLFDAAGAAKPAARAITDDAYVP</sequence>
<keyword evidence="2 6" id="KW-0119">Carbohydrate metabolism</keyword>
<feature type="domain" description="GH10" evidence="8">
    <location>
        <begin position="47"/>
        <end position="381"/>
    </location>
</feature>
<evidence type="ECO:0000259" key="8">
    <source>
        <dbReference type="PROSITE" id="PS51760"/>
    </source>
</evidence>
<dbReference type="Proteomes" id="UP001606303">
    <property type="component" value="Unassembled WGS sequence"/>
</dbReference>
<organism evidence="9 10">
    <name type="scientific">Pelomonas baiyunensis</name>
    <dbReference type="NCBI Taxonomy" id="3299026"/>
    <lineage>
        <taxon>Bacteria</taxon>
        <taxon>Pseudomonadati</taxon>
        <taxon>Pseudomonadota</taxon>
        <taxon>Betaproteobacteria</taxon>
        <taxon>Burkholderiales</taxon>
        <taxon>Sphaerotilaceae</taxon>
        <taxon>Roseateles</taxon>
    </lineage>
</organism>
<evidence type="ECO:0000256" key="5">
    <source>
        <dbReference type="PROSITE-ProRule" id="PRU10061"/>
    </source>
</evidence>
<dbReference type="RefSeq" id="WP_394385557.1">
    <property type="nucleotide sequence ID" value="NZ_JBIGIB010000003.1"/>
</dbReference>
<dbReference type="EC" id="3.2.1.8" evidence="6"/>
<dbReference type="InterPro" id="IPR044846">
    <property type="entry name" value="GH10"/>
</dbReference>
<evidence type="ECO:0000313" key="10">
    <source>
        <dbReference type="Proteomes" id="UP001606303"/>
    </source>
</evidence>
<dbReference type="InterPro" id="IPR001000">
    <property type="entry name" value="GH10_dom"/>
</dbReference>
<dbReference type="EMBL" id="JBIGIB010000003">
    <property type="protein sequence ID" value="MFG6467718.1"/>
    <property type="molecule type" value="Genomic_DNA"/>
</dbReference>
<proteinExistence type="inferred from homology"/>
<evidence type="ECO:0000256" key="3">
    <source>
        <dbReference type="ARBA" id="ARBA00023295"/>
    </source>
</evidence>
<dbReference type="Pfam" id="PF00331">
    <property type="entry name" value="Glyco_hydro_10"/>
    <property type="match status" value="1"/>
</dbReference>
<name>A0ABW7H0K8_9BURK</name>
<dbReference type="PANTHER" id="PTHR31490">
    <property type="entry name" value="GLYCOSYL HYDROLASE"/>
    <property type="match status" value="1"/>
</dbReference>
<evidence type="ECO:0000256" key="7">
    <source>
        <dbReference type="SAM" id="SignalP"/>
    </source>
</evidence>
<accession>A0ABW7H0K8</accession>
<dbReference type="PROSITE" id="PS51257">
    <property type="entry name" value="PROKAR_LIPOPROTEIN"/>
    <property type="match status" value="1"/>
</dbReference>
<evidence type="ECO:0000256" key="6">
    <source>
        <dbReference type="RuleBase" id="RU361174"/>
    </source>
</evidence>
<dbReference type="PANTHER" id="PTHR31490:SF90">
    <property type="entry name" value="ENDO-1,4-BETA-XYLANASE A"/>
    <property type="match status" value="1"/>
</dbReference>
<evidence type="ECO:0000256" key="1">
    <source>
        <dbReference type="ARBA" id="ARBA00022801"/>
    </source>
</evidence>
<keyword evidence="10" id="KW-1185">Reference proteome</keyword>